<dbReference type="Proteomes" id="UP000239549">
    <property type="component" value="Unassembled WGS sequence"/>
</dbReference>
<reference evidence="2" key="1">
    <citation type="submission" date="2018-02" db="EMBL/GenBank/DDBJ databases">
        <title>Genome sequence of Desulfocucumis palustris strain NAW-5.</title>
        <authorList>
            <person name="Watanabe M."/>
            <person name="Kojima H."/>
            <person name="Fukui M."/>
        </authorList>
    </citation>
    <scope>NUCLEOTIDE SEQUENCE [LARGE SCALE GENOMIC DNA]</scope>
    <source>
        <strain evidence="2">NAW-5</strain>
    </source>
</reference>
<dbReference type="RefSeq" id="WP_104372661.1">
    <property type="nucleotide sequence ID" value="NZ_BFAV01000140.1"/>
</dbReference>
<evidence type="ECO:0000313" key="1">
    <source>
        <dbReference type="EMBL" id="GBF34387.1"/>
    </source>
</evidence>
<dbReference type="OrthoDB" id="2216921at2"/>
<accession>A0A2L2XDG6</accession>
<comment type="caution">
    <text evidence="1">The sequence shown here is derived from an EMBL/GenBank/DDBJ whole genome shotgun (WGS) entry which is preliminary data.</text>
</comment>
<gene>
    <name evidence="1" type="ORF">DCCM_3500</name>
</gene>
<evidence type="ECO:0000313" key="2">
    <source>
        <dbReference type="Proteomes" id="UP000239549"/>
    </source>
</evidence>
<organism evidence="1 2">
    <name type="scientific">Desulfocucumis palustris</name>
    <dbReference type="NCBI Taxonomy" id="1898651"/>
    <lineage>
        <taxon>Bacteria</taxon>
        <taxon>Bacillati</taxon>
        <taxon>Bacillota</taxon>
        <taxon>Clostridia</taxon>
        <taxon>Eubacteriales</taxon>
        <taxon>Desulfocucumaceae</taxon>
        <taxon>Desulfocucumis</taxon>
    </lineage>
</organism>
<sequence length="251" mass="29127">MLSFVDISGDFGSKPEKEKYIVASAVIIRKRSIGDITRLIHNFKRDILNNVFYEAKANSFINKDTLNNPEKNKYNYIQHVFDYCIDRYDCFYSSVVIKNEDIKPIFSGDRLSKHYIYLMQRIQKVVQRERCESVVVIIDNDNRRIDKGIAHAFNSYLYRTIDGQSLDRILQAPIFGDSEMTVGIQLADFVAGTLKKYYTTGLNVILPDVDEGLYQKKLREFYGIIYSRTPNFPGLPGIYEAPPDFLSKYYV</sequence>
<name>A0A2L2XDG6_9FIRM</name>
<proteinExistence type="predicted"/>
<dbReference type="EMBL" id="BFAV01000140">
    <property type="protein sequence ID" value="GBF34387.1"/>
    <property type="molecule type" value="Genomic_DNA"/>
</dbReference>
<keyword evidence="2" id="KW-1185">Reference proteome</keyword>
<dbReference type="Pfam" id="PF12686">
    <property type="entry name" value="DUF3800"/>
    <property type="match status" value="1"/>
</dbReference>
<dbReference type="InterPro" id="IPR024524">
    <property type="entry name" value="DUF3800"/>
</dbReference>
<dbReference type="AlphaFoldDB" id="A0A2L2XDG6"/>
<protein>
    <recommendedName>
        <fullName evidence="3">DUF3800 domain-containing protein</fullName>
    </recommendedName>
</protein>
<evidence type="ECO:0008006" key="3">
    <source>
        <dbReference type="Google" id="ProtNLM"/>
    </source>
</evidence>